<evidence type="ECO:0000256" key="1">
    <source>
        <dbReference type="SAM" id="MobiDB-lite"/>
    </source>
</evidence>
<evidence type="ECO:0000313" key="4">
    <source>
        <dbReference type="Proteomes" id="UP000799757"/>
    </source>
</evidence>
<protein>
    <recommendedName>
        <fullName evidence="5">Secreted protein</fullName>
    </recommendedName>
</protein>
<dbReference type="AlphaFoldDB" id="A0A6A6XGK0"/>
<sequence length="73" mass="7968">MSISHSRSNSWIFALAFAFPSPSLSTYLTISSHCLQPPNVRKLDKEKQSKTSQRGTENGHKKNALQGPAGILA</sequence>
<keyword evidence="4" id="KW-1185">Reference proteome</keyword>
<accession>A0A6A6XGK0</accession>
<dbReference type="EMBL" id="MU001854">
    <property type="protein sequence ID" value="KAF2795586.1"/>
    <property type="molecule type" value="Genomic_DNA"/>
</dbReference>
<evidence type="ECO:0008006" key="5">
    <source>
        <dbReference type="Google" id="ProtNLM"/>
    </source>
</evidence>
<feature type="chain" id="PRO_5025509657" description="Secreted protein" evidence="2">
    <location>
        <begin position="26"/>
        <end position="73"/>
    </location>
</feature>
<feature type="region of interest" description="Disordered" evidence="1">
    <location>
        <begin position="39"/>
        <end position="73"/>
    </location>
</feature>
<proteinExistence type="predicted"/>
<organism evidence="3 4">
    <name type="scientific">Melanomma pulvis-pyrius CBS 109.77</name>
    <dbReference type="NCBI Taxonomy" id="1314802"/>
    <lineage>
        <taxon>Eukaryota</taxon>
        <taxon>Fungi</taxon>
        <taxon>Dikarya</taxon>
        <taxon>Ascomycota</taxon>
        <taxon>Pezizomycotina</taxon>
        <taxon>Dothideomycetes</taxon>
        <taxon>Pleosporomycetidae</taxon>
        <taxon>Pleosporales</taxon>
        <taxon>Melanommataceae</taxon>
        <taxon>Melanomma</taxon>
    </lineage>
</organism>
<name>A0A6A6XGK0_9PLEO</name>
<feature type="non-terminal residue" evidence="3">
    <location>
        <position position="73"/>
    </location>
</feature>
<evidence type="ECO:0000313" key="3">
    <source>
        <dbReference type="EMBL" id="KAF2795586.1"/>
    </source>
</evidence>
<reference evidence="3" key="1">
    <citation type="journal article" date="2020" name="Stud. Mycol.">
        <title>101 Dothideomycetes genomes: a test case for predicting lifestyles and emergence of pathogens.</title>
        <authorList>
            <person name="Haridas S."/>
            <person name="Albert R."/>
            <person name="Binder M."/>
            <person name="Bloem J."/>
            <person name="Labutti K."/>
            <person name="Salamov A."/>
            <person name="Andreopoulos B."/>
            <person name="Baker S."/>
            <person name="Barry K."/>
            <person name="Bills G."/>
            <person name="Bluhm B."/>
            <person name="Cannon C."/>
            <person name="Castanera R."/>
            <person name="Culley D."/>
            <person name="Daum C."/>
            <person name="Ezra D."/>
            <person name="Gonzalez J."/>
            <person name="Henrissat B."/>
            <person name="Kuo A."/>
            <person name="Liang C."/>
            <person name="Lipzen A."/>
            <person name="Lutzoni F."/>
            <person name="Magnuson J."/>
            <person name="Mondo S."/>
            <person name="Nolan M."/>
            <person name="Ohm R."/>
            <person name="Pangilinan J."/>
            <person name="Park H.-J."/>
            <person name="Ramirez L."/>
            <person name="Alfaro M."/>
            <person name="Sun H."/>
            <person name="Tritt A."/>
            <person name="Yoshinaga Y."/>
            <person name="Zwiers L.-H."/>
            <person name="Turgeon B."/>
            <person name="Goodwin S."/>
            <person name="Spatafora J."/>
            <person name="Crous P."/>
            <person name="Grigoriev I."/>
        </authorList>
    </citation>
    <scope>NUCLEOTIDE SEQUENCE</scope>
    <source>
        <strain evidence="3">CBS 109.77</strain>
    </source>
</reference>
<gene>
    <name evidence="3" type="ORF">K505DRAFT_323954</name>
</gene>
<feature type="signal peptide" evidence="2">
    <location>
        <begin position="1"/>
        <end position="25"/>
    </location>
</feature>
<keyword evidence="2" id="KW-0732">Signal</keyword>
<dbReference type="Proteomes" id="UP000799757">
    <property type="component" value="Unassembled WGS sequence"/>
</dbReference>
<evidence type="ECO:0000256" key="2">
    <source>
        <dbReference type="SAM" id="SignalP"/>
    </source>
</evidence>